<name>A0A926VHW6_9CYAN</name>
<dbReference type="AlphaFoldDB" id="A0A926VHW6"/>
<keyword evidence="3" id="KW-1185">Reference proteome</keyword>
<feature type="region of interest" description="Disordered" evidence="1">
    <location>
        <begin position="172"/>
        <end position="202"/>
    </location>
</feature>
<evidence type="ECO:0000313" key="3">
    <source>
        <dbReference type="Proteomes" id="UP000641646"/>
    </source>
</evidence>
<dbReference type="Pfam" id="PF18845">
    <property type="entry name" value="baeRF_family3"/>
    <property type="match status" value="1"/>
</dbReference>
<dbReference type="EMBL" id="JACJPW010000073">
    <property type="protein sequence ID" value="MBD2184097.1"/>
    <property type="molecule type" value="Genomic_DNA"/>
</dbReference>
<feature type="compositionally biased region" description="Polar residues" evidence="1">
    <location>
        <begin position="182"/>
        <end position="193"/>
    </location>
</feature>
<proteinExistence type="predicted"/>
<evidence type="ECO:0000256" key="1">
    <source>
        <dbReference type="SAM" id="MobiDB-lite"/>
    </source>
</evidence>
<comment type="caution">
    <text evidence="2">The sequence shown here is derived from an EMBL/GenBank/DDBJ whole genome shotgun (WGS) entry which is preliminary data.</text>
</comment>
<dbReference type="RefSeq" id="WP_190469817.1">
    <property type="nucleotide sequence ID" value="NZ_JACJPW010000073.1"/>
</dbReference>
<accession>A0A926VHW6</accession>
<dbReference type="Proteomes" id="UP000641646">
    <property type="component" value="Unassembled WGS sequence"/>
</dbReference>
<evidence type="ECO:0000313" key="2">
    <source>
        <dbReference type="EMBL" id="MBD2184097.1"/>
    </source>
</evidence>
<reference evidence="2" key="1">
    <citation type="journal article" date="2015" name="ISME J.">
        <title>Draft Genome Sequence of Streptomyces incarnatus NRRL8089, which Produces the Nucleoside Antibiotic Sinefungin.</title>
        <authorList>
            <person name="Oshima K."/>
            <person name="Hattori M."/>
            <person name="Shimizu H."/>
            <person name="Fukuda K."/>
            <person name="Nemoto M."/>
            <person name="Inagaki K."/>
            <person name="Tamura T."/>
        </authorList>
    </citation>
    <scope>NUCLEOTIDE SEQUENCE</scope>
    <source>
        <strain evidence="2">FACHB-1375</strain>
    </source>
</reference>
<organism evidence="2 3">
    <name type="scientific">Aerosakkonema funiforme FACHB-1375</name>
    <dbReference type="NCBI Taxonomy" id="2949571"/>
    <lineage>
        <taxon>Bacteria</taxon>
        <taxon>Bacillati</taxon>
        <taxon>Cyanobacteriota</taxon>
        <taxon>Cyanophyceae</taxon>
        <taxon>Oscillatoriophycideae</taxon>
        <taxon>Aerosakkonematales</taxon>
        <taxon>Aerosakkonemataceae</taxon>
        <taxon>Aerosakkonema</taxon>
    </lineage>
</organism>
<gene>
    <name evidence="2" type="ORF">H6G03_24010</name>
</gene>
<dbReference type="InterPro" id="IPR041289">
    <property type="entry name" value="Bact_RF_family3"/>
</dbReference>
<reference evidence="2" key="2">
    <citation type="submission" date="2020-08" db="EMBL/GenBank/DDBJ databases">
        <authorList>
            <person name="Chen M."/>
            <person name="Teng W."/>
            <person name="Zhao L."/>
            <person name="Hu C."/>
            <person name="Zhou Y."/>
            <person name="Han B."/>
            <person name="Song L."/>
            <person name="Shu W."/>
        </authorList>
    </citation>
    <scope>NUCLEOTIDE SEQUENCE</scope>
    <source>
        <strain evidence="2">FACHB-1375</strain>
    </source>
</reference>
<protein>
    <submittedName>
        <fullName evidence="2">Uncharacterized protein</fullName>
    </submittedName>
</protein>
<sequence length="388" mass="43781">MSLLSVDEIKTLVEQPKGLSVSIYMPTYRGGAELQQNPIRFKNAIRKAEELLVENGLSDREALKFLQPAQEELDRGDFWEQQDNGLAIFIADGVLHYYRLPVNFDDLVVVTEHFHLKPLMRLLTGDGQFYILEIAQKQIRFLECTRFSAKEVELEDVPKNMDEALQYDETAKDGQHRIATSKGGTNNSFQQPGTFHGQGSPDKDNIKRDLLQFFYAVDRGLQKYLNGKKAPLVLSGVEYLFPIYRQANSYQHLVEEGITGNNKILTPEELHALALPIVEPIFLQSQQQAIEHYKELTSTGKTCTDVKEAVPAAYFGRVEELFVAVGVQQWGNFDPDTNTVYMHPEPEKGDRDLLDAAAIQTLLNGGTVYAVEPDKVPDEAPLAAVFRY</sequence>